<comment type="subcellular location">
    <subcellularLocation>
        <location evidence="1">Membrane</location>
        <topology evidence="1">Multi-pass membrane protein</topology>
    </subcellularLocation>
</comment>
<organism evidence="10">
    <name type="scientific">uncultured Solirubrobacteraceae bacterium</name>
    <dbReference type="NCBI Taxonomy" id="1162706"/>
    <lineage>
        <taxon>Bacteria</taxon>
        <taxon>Bacillati</taxon>
        <taxon>Actinomycetota</taxon>
        <taxon>Thermoleophilia</taxon>
        <taxon>Solirubrobacterales</taxon>
        <taxon>Solirubrobacteraceae</taxon>
        <taxon>environmental samples</taxon>
    </lineage>
</organism>
<evidence type="ECO:0000256" key="1">
    <source>
        <dbReference type="ARBA" id="ARBA00004141"/>
    </source>
</evidence>
<evidence type="ECO:0000256" key="3">
    <source>
        <dbReference type="ARBA" id="ARBA00016463"/>
    </source>
</evidence>
<keyword evidence="6 8" id="KW-1133">Transmembrane helix</keyword>
<evidence type="ECO:0000256" key="2">
    <source>
        <dbReference type="ARBA" id="ARBA00005840"/>
    </source>
</evidence>
<feature type="transmembrane region" description="Helical" evidence="8">
    <location>
        <begin position="117"/>
        <end position="134"/>
    </location>
</feature>
<evidence type="ECO:0000256" key="7">
    <source>
        <dbReference type="ARBA" id="ARBA00023136"/>
    </source>
</evidence>
<dbReference type="PANTHER" id="PTHR30071:SF1">
    <property type="entry name" value="CYTOCHROME B_B6 PROTEIN-RELATED"/>
    <property type="match status" value="1"/>
</dbReference>
<evidence type="ECO:0000256" key="5">
    <source>
        <dbReference type="ARBA" id="ARBA00022748"/>
    </source>
</evidence>
<dbReference type="GO" id="GO:0005886">
    <property type="term" value="C:plasma membrane"/>
    <property type="evidence" value="ECO:0007669"/>
    <property type="project" value="TreeGrafter"/>
</dbReference>
<dbReference type="InterPro" id="IPR045062">
    <property type="entry name" value="Cyt_c_biogenesis_CcsA/CcmC"/>
</dbReference>
<evidence type="ECO:0000256" key="8">
    <source>
        <dbReference type="SAM" id="Phobius"/>
    </source>
</evidence>
<dbReference type="GO" id="GO:0020037">
    <property type="term" value="F:heme binding"/>
    <property type="evidence" value="ECO:0007669"/>
    <property type="project" value="InterPro"/>
</dbReference>
<dbReference type="GO" id="GO:0015232">
    <property type="term" value="F:heme transmembrane transporter activity"/>
    <property type="evidence" value="ECO:0007669"/>
    <property type="project" value="InterPro"/>
</dbReference>
<dbReference type="Pfam" id="PF01578">
    <property type="entry name" value="Cytochrom_C_asm"/>
    <property type="match status" value="1"/>
</dbReference>
<feature type="transmembrane region" description="Helical" evidence="8">
    <location>
        <begin position="44"/>
        <end position="71"/>
    </location>
</feature>
<evidence type="ECO:0000313" key="10">
    <source>
        <dbReference type="EMBL" id="CAA9478006.1"/>
    </source>
</evidence>
<dbReference type="PANTHER" id="PTHR30071">
    <property type="entry name" value="HEME EXPORTER PROTEIN C"/>
    <property type="match status" value="1"/>
</dbReference>
<sequence>MHAASFGRGLRVLSVLTVLLLISAFSLVFFYAPNDADQGFVQKIFYVHVPLAIVALCGFVVGGVYGALYLWKGSRAHDLKSYVAIHQSIIMGVGALITGSIWARASWGHWWVWDEPTLVSFLIVFLLFSCYWPLRFSIDDPERQARFAAVFAVIAGAFVPLNFLAVRLAESYAPHPKVLMATGGGMPAEMMNTFLLSLVAMALLFVTLWKYELASKHARMRLRSLKRRLAGDESLSPLGRSAAPQHL</sequence>
<feature type="domain" description="Cytochrome c assembly protein" evidence="9">
    <location>
        <begin position="15"/>
        <end position="169"/>
    </location>
</feature>
<evidence type="ECO:0000256" key="6">
    <source>
        <dbReference type="ARBA" id="ARBA00022989"/>
    </source>
</evidence>
<reference evidence="10" key="1">
    <citation type="submission" date="2020-02" db="EMBL/GenBank/DDBJ databases">
        <authorList>
            <person name="Meier V. D."/>
        </authorList>
    </citation>
    <scope>NUCLEOTIDE SEQUENCE</scope>
    <source>
        <strain evidence="10">AVDCRST_MAG38</strain>
    </source>
</reference>
<keyword evidence="10" id="KW-0456">Lyase</keyword>
<dbReference type="GO" id="GO:0017004">
    <property type="term" value="P:cytochrome complex assembly"/>
    <property type="evidence" value="ECO:0007669"/>
    <property type="project" value="UniProtKB-KW"/>
</dbReference>
<gene>
    <name evidence="10" type="ORF">AVDCRST_MAG38-1861</name>
</gene>
<dbReference type="InterPro" id="IPR002541">
    <property type="entry name" value="Cyt_c_assembly"/>
</dbReference>
<dbReference type="PRINTS" id="PR01386">
    <property type="entry name" value="CCMCBIOGNSIS"/>
</dbReference>
<dbReference type="InterPro" id="IPR003557">
    <property type="entry name" value="Cyt_c_biogenesis_CcmC"/>
</dbReference>
<dbReference type="EMBL" id="CADCVJ010000152">
    <property type="protein sequence ID" value="CAA9478006.1"/>
    <property type="molecule type" value="Genomic_DNA"/>
</dbReference>
<feature type="transmembrane region" description="Helical" evidence="8">
    <location>
        <begin position="189"/>
        <end position="211"/>
    </location>
</feature>
<keyword evidence="4 8" id="KW-0812">Transmembrane</keyword>
<feature type="transmembrane region" description="Helical" evidence="8">
    <location>
        <begin position="12"/>
        <end position="32"/>
    </location>
</feature>
<feature type="transmembrane region" description="Helical" evidence="8">
    <location>
        <begin position="83"/>
        <end position="105"/>
    </location>
</feature>
<dbReference type="GO" id="GO:0016829">
    <property type="term" value="F:lyase activity"/>
    <property type="evidence" value="ECO:0007669"/>
    <property type="project" value="UniProtKB-KW"/>
</dbReference>
<dbReference type="AlphaFoldDB" id="A0A6J4RSF9"/>
<proteinExistence type="inferred from homology"/>
<evidence type="ECO:0000256" key="4">
    <source>
        <dbReference type="ARBA" id="ARBA00022692"/>
    </source>
</evidence>
<comment type="similarity">
    <text evidence="2">Belongs to the CcmC/CycZ/HelC family.</text>
</comment>
<name>A0A6J4RSF9_9ACTN</name>
<evidence type="ECO:0000259" key="9">
    <source>
        <dbReference type="Pfam" id="PF01578"/>
    </source>
</evidence>
<protein>
    <recommendedName>
        <fullName evidence="3">Heme exporter protein C</fullName>
    </recommendedName>
</protein>
<accession>A0A6J4RSF9</accession>
<feature type="transmembrane region" description="Helical" evidence="8">
    <location>
        <begin position="146"/>
        <end position="169"/>
    </location>
</feature>
<keyword evidence="5" id="KW-0201">Cytochrome c-type biogenesis</keyword>
<keyword evidence="7 8" id="KW-0472">Membrane</keyword>